<sequence>MTEENAKRVVVIGAGVAGLTTAIALQQKGYAVSIVAETIPTDPKSIRYTSIWAGAHHVSHADGEPKQEKFDKDTFDVMWELSAPGGEAEHCFLRLPQTDYYFDGRNTHLDWMPDWKPLPESSLIPNAQTGVSFTTLTIDTPAYLRYLWDRFTSGGGQFARGAVQHINQVIEGGPFIFSSPFRHQPVDALVLCPGLGARSLGGVEDKDVYPVRGQVVILKAPWIKFGRTASHLEQGLWTYIIPRRCGDVIVGGTKLDNDWYPIARPETTREIFERSLALCPELAPPEIRAQREPTVDDLYPIIVEEGCGFRPARKGGVRLDVEWVKGPKADIPVVSNYGHGGGGYQSSWGTASVVVELLEKASASKQV</sequence>
<gene>
    <name evidence="8" type="ORF">QCA50_011831</name>
</gene>
<dbReference type="GO" id="GO:0005737">
    <property type="term" value="C:cytoplasm"/>
    <property type="evidence" value="ECO:0007669"/>
    <property type="project" value="TreeGrafter"/>
</dbReference>
<feature type="binding site" evidence="6">
    <location>
        <begin position="49"/>
        <end position="50"/>
    </location>
    <ligand>
        <name>FAD</name>
        <dbReference type="ChEBI" id="CHEBI:57692"/>
    </ligand>
</feature>
<dbReference type="SUPFAM" id="SSF51971">
    <property type="entry name" value="Nucleotide-binding domain"/>
    <property type="match status" value="1"/>
</dbReference>
<keyword evidence="4 6" id="KW-0274">FAD</keyword>
<dbReference type="GO" id="GO:0003884">
    <property type="term" value="F:D-amino-acid oxidase activity"/>
    <property type="evidence" value="ECO:0007669"/>
    <property type="project" value="InterPro"/>
</dbReference>
<feature type="domain" description="FAD dependent oxidoreductase" evidence="7">
    <location>
        <begin position="8"/>
        <end position="357"/>
    </location>
</feature>
<organism evidence="8 9">
    <name type="scientific">Cerrena zonata</name>
    <dbReference type="NCBI Taxonomy" id="2478898"/>
    <lineage>
        <taxon>Eukaryota</taxon>
        <taxon>Fungi</taxon>
        <taxon>Dikarya</taxon>
        <taxon>Basidiomycota</taxon>
        <taxon>Agaricomycotina</taxon>
        <taxon>Agaricomycetes</taxon>
        <taxon>Polyporales</taxon>
        <taxon>Cerrenaceae</taxon>
        <taxon>Cerrena</taxon>
    </lineage>
</organism>
<dbReference type="InterPro" id="IPR006076">
    <property type="entry name" value="FAD-dep_OxRdtase"/>
</dbReference>
<proteinExistence type="inferred from homology"/>
<dbReference type="PANTHER" id="PTHR11530:SF11">
    <property type="entry name" value="D-ASPARTATE OXIDASE"/>
    <property type="match status" value="1"/>
</dbReference>
<feature type="binding site" evidence="6">
    <location>
        <position position="341"/>
    </location>
    <ligand>
        <name>D-dopa</name>
        <dbReference type="ChEBI" id="CHEBI:149689"/>
    </ligand>
</feature>
<accession>A0AAW0FVT4</accession>
<evidence type="ECO:0000256" key="5">
    <source>
        <dbReference type="ARBA" id="ARBA00023002"/>
    </source>
</evidence>
<protein>
    <recommendedName>
        <fullName evidence="7">FAD dependent oxidoreductase domain-containing protein</fullName>
    </recommendedName>
</protein>
<dbReference type="AlphaFoldDB" id="A0AAW0FVT4"/>
<evidence type="ECO:0000256" key="3">
    <source>
        <dbReference type="ARBA" id="ARBA00022630"/>
    </source>
</evidence>
<keyword evidence="9" id="KW-1185">Reference proteome</keyword>
<dbReference type="Pfam" id="PF01266">
    <property type="entry name" value="DAO"/>
    <property type="match status" value="1"/>
</dbReference>
<evidence type="ECO:0000259" key="7">
    <source>
        <dbReference type="Pfam" id="PF01266"/>
    </source>
</evidence>
<dbReference type="GO" id="GO:0071949">
    <property type="term" value="F:FAD binding"/>
    <property type="evidence" value="ECO:0007669"/>
    <property type="project" value="InterPro"/>
</dbReference>
<feature type="binding site" evidence="6">
    <location>
        <position position="239"/>
    </location>
    <ligand>
        <name>D-dopa</name>
        <dbReference type="ChEBI" id="CHEBI:149689"/>
    </ligand>
</feature>
<evidence type="ECO:0000256" key="1">
    <source>
        <dbReference type="ARBA" id="ARBA00001974"/>
    </source>
</evidence>
<feature type="binding site" evidence="6">
    <location>
        <position position="310"/>
    </location>
    <ligand>
        <name>D-dopa</name>
        <dbReference type="ChEBI" id="CHEBI:149689"/>
    </ligand>
</feature>
<dbReference type="Proteomes" id="UP001385951">
    <property type="component" value="Unassembled WGS sequence"/>
</dbReference>
<comment type="cofactor">
    <cofactor evidence="1 6">
        <name>FAD</name>
        <dbReference type="ChEBI" id="CHEBI:57692"/>
    </cofactor>
</comment>
<dbReference type="InterPro" id="IPR023209">
    <property type="entry name" value="DAO"/>
</dbReference>
<evidence type="ECO:0000256" key="2">
    <source>
        <dbReference type="ARBA" id="ARBA00006730"/>
    </source>
</evidence>
<keyword evidence="3" id="KW-0285">Flavoprotein</keyword>
<dbReference type="GO" id="GO:0019478">
    <property type="term" value="P:D-amino acid catabolic process"/>
    <property type="evidence" value="ECO:0007669"/>
    <property type="project" value="TreeGrafter"/>
</dbReference>
<dbReference type="Gene3D" id="3.40.50.720">
    <property type="entry name" value="NAD(P)-binding Rossmann-like Domain"/>
    <property type="match status" value="1"/>
</dbReference>
<dbReference type="EMBL" id="JASBNA010000022">
    <property type="protein sequence ID" value="KAK7684996.1"/>
    <property type="molecule type" value="Genomic_DNA"/>
</dbReference>
<evidence type="ECO:0000313" key="9">
    <source>
        <dbReference type="Proteomes" id="UP001385951"/>
    </source>
</evidence>
<evidence type="ECO:0000313" key="8">
    <source>
        <dbReference type="EMBL" id="KAK7684996.1"/>
    </source>
</evidence>
<dbReference type="Gene3D" id="3.30.9.10">
    <property type="entry name" value="D-Amino Acid Oxidase, subunit A, domain 2"/>
    <property type="match status" value="1"/>
</dbReference>
<feature type="binding site" evidence="6">
    <location>
        <position position="163"/>
    </location>
    <ligand>
        <name>FAD</name>
        <dbReference type="ChEBI" id="CHEBI:57692"/>
    </ligand>
</feature>
<comment type="similarity">
    <text evidence="2">Belongs to the DAMOX/DASOX family.</text>
</comment>
<dbReference type="PANTHER" id="PTHR11530">
    <property type="entry name" value="D-AMINO ACID OXIDASE"/>
    <property type="match status" value="1"/>
</dbReference>
<name>A0AAW0FVT4_9APHY</name>
<keyword evidence="5" id="KW-0560">Oxidoreductase</keyword>
<dbReference type="SUPFAM" id="SSF54373">
    <property type="entry name" value="FAD-linked reductases, C-terminal domain"/>
    <property type="match status" value="1"/>
</dbReference>
<evidence type="ECO:0000256" key="6">
    <source>
        <dbReference type="PIRSR" id="PIRSR000189-1"/>
    </source>
</evidence>
<dbReference type="PIRSF" id="PIRSF000189">
    <property type="entry name" value="D-aa_oxidase"/>
    <property type="match status" value="1"/>
</dbReference>
<reference evidence="8 9" key="1">
    <citation type="submission" date="2022-09" db="EMBL/GenBank/DDBJ databases">
        <authorList>
            <person name="Palmer J.M."/>
        </authorList>
    </citation>
    <scope>NUCLEOTIDE SEQUENCE [LARGE SCALE GENOMIC DNA]</scope>
    <source>
        <strain evidence="8 9">DSM 7382</strain>
    </source>
</reference>
<comment type="caution">
    <text evidence="8">The sequence shown here is derived from an EMBL/GenBank/DDBJ whole genome shotgun (WGS) entry which is preliminary data.</text>
</comment>
<evidence type="ECO:0000256" key="4">
    <source>
        <dbReference type="ARBA" id="ARBA00022827"/>
    </source>
</evidence>